<dbReference type="HOGENOM" id="CLU_052212_0_2_1"/>
<evidence type="ECO:0000256" key="1">
    <source>
        <dbReference type="ARBA" id="ARBA00007946"/>
    </source>
</evidence>
<gene>
    <name evidence="3" type="ORF">M378DRAFT_27705</name>
</gene>
<dbReference type="Gene3D" id="1.10.600.10">
    <property type="entry name" value="Farnesyl Diphosphate Synthase"/>
    <property type="match status" value="1"/>
</dbReference>
<dbReference type="EMBL" id="KN818346">
    <property type="protein sequence ID" value="KIL58153.1"/>
    <property type="molecule type" value="Genomic_DNA"/>
</dbReference>
<sequence>MEQTYAREIKNICTDFLNRIRIQFEIRKPDQPIFDDCCRTARQMGIALDDILPYLGSASDFAAMSYSHLEHDKQVYIALFTASGIGLEEVCSNDVDSLKNFTHRFIIGKVHGHPIMDSYDMIVRQLPDRFESFAAEAMLQSALDFCVGLVMEYELLKKPALTRPSTQFPTFLRDLTGISRLFGIVVFPDGTPLRSWMESFISSAMQNNDILSFYKEELANESNNYISVKARSKGCTNLEALQMAVDKAVKAYEESVAVLEQSPDALEAFQQFCKGYVDFHLADKRYKNAELWASSQY</sequence>
<dbReference type="Pfam" id="PF06330">
    <property type="entry name" value="TRI5"/>
    <property type="match status" value="1"/>
</dbReference>
<dbReference type="OrthoDB" id="2998174at2759"/>
<evidence type="ECO:0000313" key="4">
    <source>
        <dbReference type="Proteomes" id="UP000054549"/>
    </source>
</evidence>
<keyword evidence="2" id="KW-0456">Lyase</keyword>
<dbReference type="InParanoid" id="A0A0C2WPH4"/>
<keyword evidence="4" id="KW-1185">Reference proteome</keyword>
<evidence type="ECO:0008006" key="5">
    <source>
        <dbReference type="Google" id="ProtNLM"/>
    </source>
</evidence>
<dbReference type="InterPro" id="IPR024652">
    <property type="entry name" value="Trichodiene_synth"/>
</dbReference>
<dbReference type="SUPFAM" id="SSF48576">
    <property type="entry name" value="Terpenoid synthases"/>
    <property type="match status" value="1"/>
</dbReference>
<proteinExistence type="inferred from homology"/>
<comment type="similarity">
    <text evidence="1">Belongs to the trichodiene synthase family.</text>
</comment>
<evidence type="ECO:0000256" key="2">
    <source>
        <dbReference type="ARBA" id="ARBA00023239"/>
    </source>
</evidence>
<dbReference type="GO" id="GO:0016838">
    <property type="term" value="F:carbon-oxygen lyase activity, acting on phosphates"/>
    <property type="evidence" value="ECO:0007669"/>
    <property type="project" value="InterPro"/>
</dbReference>
<organism evidence="3 4">
    <name type="scientific">Amanita muscaria (strain Koide BX008)</name>
    <dbReference type="NCBI Taxonomy" id="946122"/>
    <lineage>
        <taxon>Eukaryota</taxon>
        <taxon>Fungi</taxon>
        <taxon>Dikarya</taxon>
        <taxon>Basidiomycota</taxon>
        <taxon>Agaricomycotina</taxon>
        <taxon>Agaricomycetes</taxon>
        <taxon>Agaricomycetidae</taxon>
        <taxon>Agaricales</taxon>
        <taxon>Pluteineae</taxon>
        <taxon>Amanitaceae</taxon>
        <taxon>Amanita</taxon>
    </lineage>
</organism>
<dbReference type="STRING" id="946122.A0A0C2WPH4"/>
<dbReference type="AlphaFoldDB" id="A0A0C2WPH4"/>
<dbReference type="Proteomes" id="UP000054549">
    <property type="component" value="Unassembled WGS sequence"/>
</dbReference>
<accession>A0A0C2WPH4</accession>
<reference evidence="3 4" key="1">
    <citation type="submission" date="2014-04" db="EMBL/GenBank/DDBJ databases">
        <title>Evolutionary Origins and Diversification of the Mycorrhizal Mutualists.</title>
        <authorList>
            <consortium name="DOE Joint Genome Institute"/>
            <consortium name="Mycorrhizal Genomics Consortium"/>
            <person name="Kohler A."/>
            <person name="Kuo A."/>
            <person name="Nagy L.G."/>
            <person name="Floudas D."/>
            <person name="Copeland A."/>
            <person name="Barry K.W."/>
            <person name="Cichocki N."/>
            <person name="Veneault-Fourrey C."/>
            <person name="LaButti K."/>
            <person name="Lindquist E.A."/>
            <person name="Lipzen A."/>
            <person name="Lundell T."/>
            <person name="Morin E."/>
            <person name="Murat C."/>
            <person name="Riley R."/>
            <person name="Ohm R."/>
            <person name="Sun H."/>
            <person name="Tunlid A."/>
            <person name="Henrissat B."/>
            <person name="Grigoriev I.V."/>
            <person name="Hibbett D.S."/>
            <person name="Martin F."/>
        </authorList>
    </citation>
    <scope>NUCLEOTIDE SEQUENCE [LARGE SCALE GENOMIC DNA]</scope>
    <source>
        <strain evidence="3 4">Koide BX008</strain>
    </source>
</reference>
<dbReference type="InterPro" id="IPR008949">
    <property type="entry name" value="Isoprenoid_synthase_dom_sf"/>
</dbReference>
<name>A0A0C2WPH4_AMAMK</name>
<protein>
    <recommendedName>
        <fullName evidence="5">Terpenoid synthase</fullName>
    </recommendedName>
</protein>
<evidence type="ECO:0000313" key="3">
    <source>
        <dbReference type="EMBL" id="KIL58153.1"/>
    </source>
</evidence>